<evidence type="ECO:0000256" key="4">
    <source>
        <dbReference type="ARBA" id="ARBA00023172"/>
    </source>
</evidence>
<feature type="domain" description="Tyr recombinase" evidence="7">
    <location>
        <begin position="175"/>
        <end position="391"/>
    </location>
</feature>
<dbReference type="Gene3D" id="1.10.443.10">
    <property type="entry name" value="Intergrase catalytic core"/>
    <property type="match status" value="1"/>
</dbReference>
<organism evidence="9 10">
    <name type="scientific">Novipirellula aureliae</name>
    <dbReference type="NCBI Taxonomy" id="2527966"/>
    <lineage>
        <taxon>Bacteria</taxon>
        <taxon>Pseudomonadati</taxon>
        <taxon>Planctomycetota</taxon>
        <taxon>Planctomycetia</taxon>
        <taxon>Pirellulales</taxon>
        <taxon>Pirellulaceae</taxon>
        <taxon>Novipirellula</taxon>
    </lineage>
</organism>
<dbReference type="Proteomes" id="UP000315471">
    <property type="component" value="Unassembled WGS sequence"/>
</dbReference>
<dbReference type="EMBL" id="SJPY01000007">
    <property type="protein sequence ID" value="TWU37505.1"/>
    <property type="molecule type" value="Genomic_DNA"/>
</dbReference>
<feature type="compositionally biased region" description="Basic and acidic residues" evidence="6">
    <location>
        <begin position="409"/>
        <end position="421"/>
    </location>
</feature>
<reference evidence="9 10" key="1">
    <citation type="submission" date="2019-02" db="EMBL/GenBank/DDBJ databases">
        <title>Deep-cultivation of Planctomycetes and their phenomic and genomic characterization uncovers novel biology.</title>
        <authorList>
            <person name="Wiegand S."/>
            <person name="Jogler M."/>
            <person name="Boedeker C."/>
            <person name="Pinto D."/>
            <person name="Vollmers J."/>
            <person name="Rivas-Marin E."/>
            <person name="Kohn T."/>
            <person name="Peeters S.H."/>
            <person name="Heuer A."/>
            <person name="Rast P."/>
            <person name="Oberbeckmann S."/>
            <person name="Bunk B."/>
            <person name="Jeske O."/>
            <person name="Meyerdierks A."/>
            <person name="Storesund J.E."/>
            <person name="Kallscheuer N."/>
            <person name="Luecker S."/>
            <person name="Lage O.M."/>
            <person name="Pohl T."/>
            <person name="Merkel B.J."/>
            <person name="Hornburger P."/>
            <person name="Mueller R.-W."/>
            <person name="Bruemmer F."/>
            <person name="Labrenz M."/>
            <person name="Spormann A.M."/>
            <person name="Op Den Camp H."/>
            <person name="Overmann J."/>
            <person name="Amann R."/>
            <person name="Jetten M.S.M."/>
            <person name="Mascher T."/>
            <person name="Medema M.H."/>
            <person name="Devos D.P."/>
            <person name="Kaster A.-K."/>
            <person name="Ovreas L."/>
            <person name="Rohde M."/>
            <person name="Galperin M.Y."/>
            <person name="Jogler C."/>
        </authorList>
    </citation>
    <scope>NUCLEOTIDE SEQUENCE [LARGE SCALE GENOMIC DNA]</scope>
    <source>
        <strain evidence="9 10">Q31b</strain>
    </source>
</reference>
<protein>
    <submittedName>
        <fullName evidence="9">Site-specific tyrosine recombinase XerC</fullName>
    </submittedName>
</protein>
<dbReference type="PANTHER" id="PTHR30349:SF41">
    <property type="entry name" value="INTEGRASE_RECOMBINASE PROTEIN MJ0367-RELATED"/>
    <property type="match status" value="1"/>
</dbReference>
<evidence type="ECO:0000313" key="10">
    <source>
        <dbReference type="Proteomes" id="UP000315471"/>
    </source>
</evidence>
<dbReference type="PROSITE" id="PS51898">
    <property type="entry name" value="TYR_RECOMBINASE"/>
    <property type="match status" value="1"/>
</dbReference>
<dbReference type="Gene3D" id="1.10.150.130">
    <property type="match status" value="1"/>
</dbReference>
<dbReference type="InterPro" id="IPR050090">
    <property type="entry name" value="Tyrosine_recombinase_XerCD"/>
</dbReference>
<dbReference type="Pfam" id="PF00589">
    <property type="entry name" value="Phage_integrase"/>
    <property type="match status" value="1"/>
</dbReference>
<dbReference type="GO" id="GO:0006310">
    <property type="term" value="P:DNA recombination"/>
    <property type="evidence" value="ECO:0007669"/>
    <property type="project" value="UniProtKB-KW"/>
</dbReference>
<evidence type="ECO:0000313" key="9">
    <source>
        <dbReference type="EMBL" id="TWU37505.1"/>
    </source>
</evidence>
<evidence type="ECO:0000256" key="6">
    <source>
        <dbReference type="SAM" id="MobiDB-lite"/>
    </source>
</evidence>
<dbReference type="InterPro" id="IPR013762">
    <property type="entry name" value="Integrase-like_cat_sf"/>
</dbReference>
<dbReference type="PANTHER" id="PTHR30349">
    <property type="entry name" value="PHAGE INTEGRASE-RELATED"/>
    <property type="match status" value="1"/>
</dbReference>
<name>A0A5C6DMW9_9BACT</name>
<comment type="caution">
    <text evidence="9">The sequence shown here is derived from an EMBL/GenBank/DDBJ whole genome shotgun (WGS) entry which is preliminary data.</text>
</comment>
<evidence type="ECO:0000256" key="3">
    <source>
        <dbReference type="ARBA" id="ARBA00023125"/>
    </source>
</evidence>
<feature type="domain" description="Core-binding (CB)" evidence="8">
    <location>
        <begin position="69"/>
        <end position="151"/>
    </location>
</feature>
<accession>A0A5C6DMW9</accession>
<dbReference type="SUPFAM" id="SSF56349">
    <property type="entry name" value="DNA breaking-rejoining enzymes"/>
    <property type="match status" value="1"/>
</dbReference>
<dbReference type="GO" id="GO:0003677">
    <property type="term" value="F:DNA binding"/>
    <property type="evidence" value="ECO:0007669"/>
    <property type="project" value="UniProtKB-UniRule"/>
</dbReference>
<keyword evidence="4" id="KW-0233">DNA recombination</keyword>
<dbReference type="InterPro" id="IPR002104">
    <property type="entry name" value="Integrase_catalytic"/>
</dbReference>
<evidence type="ECO:0000256" key="5">
    <source>
        <dbReference type="PROSITE-ProRule" id="PRU01248"/>
    </source>
</evidence>
<keyword evidence="2" id="KW-0229">DNA integration</keyword>
<dbReference type="InterPro" id="IPR011010">
    <property type="entry name" value="DNA_brk_join_enz"/>
</dbReference>
<dbReference type="AlphaFoldDB" id="A0A5C6DMW9"/>
<proteinExistence type="inferred from homology"/>
<evidence type="ECO:0000256" key="1">
    <source>
        <dbReference type="ARBA" id="ARBA00008857"/>
    </source>
</evidence>
<dbReference type="CDD" id="cd00397">
    <property type="entry name" value="DNA_BRE_C"/>
    <property type="match status" value="1"/>
</dbReference>
<keyword evidence="3 5" id="KW-0238">DNA-binding</keyword>
<dbReference type="GO" id="GO:0015074">
    <property type="term" value="P:DNA integration"/>
    <property type="evidence" value="ECO:0007669"/>
    <property type="project" value="UniProtKB-KW"/>
</dbReference>
<dbReference type="OrthoDB" id="292546at2"/>
<dbReference type="PROSITE" id="PS51900">
    <property type="entry name" value="CB"/>
    <property type="match status" value="1"/>
</dbReference>
<dbReference type="InterPro" id="IPR044068">
    <property type="entry name" value="CB"/>
</dbReference>
<dbReference type="InterPro" id="IPR010998">
    <property type="entry name" value="Integrase_recombinase_N"/>
</dbReference>
<comment type="similarity">
    <text evidence="1">Belongs to the 'phage' integrase family.</text>
</comment>
<evidence type="ECO:0000256" key="2">
    <source>
        <dbReference type="ARBA" id="ARBA00022908"/>
    </source>
</evidence>
<gene>
    <name evidence="9" type="ORF">Q31b_42930</name>
</gene>
<evidence type="ECO:0000259" key="7">
    <source>
        <dbReference type="PROSITE" id="PS51898"/>
    </source>
</evidence>
<feature type="region of interest" description="Disordered" evidence="6">
    <location>
        <begin position="409"/>
        <end position="454"/>
    </location>
</feature>
<dbReference type="RefSeq" id="WP_146601492.1">
    <property type="nucleotide sequence ID" value="NZ_SJPY01000007.1"/>
</dbReference>
<dbReference type="Pfam" id="PF02899">
    <property type="entry name" value="Phage_int_SAM_1"/>
    <property type="match status" value="1"/>
</dbReference>
<keyword evidence="10" id="KW-1185">Reference proteome</keyword>
<evidence type="ECO:0000259" key="8">
    <source>
        <dbReference type="PROSITE" id="PS51900"/>
    </source>
</evidence>
<dbReference type="InterPro" id="IPR004107">
    <property type="entry name" value="Integrase_SAM-like_N"/>
</dbReference>
<sequence>MASVYKRTSDKGKRGAAWHFSYLDETGKRRQRKGFTDKAATEKLALQLEEESKMVREGLKDSKPDSDQLAIAIQIKKYLKHLRQRDVSENQIENLRGRIERTTQGCDFVSITDIAAQQVEDYLAERREKGLSKQTSNHYRQAMHQFCRWLRKRALIPVNPIADIPKLNVDTDRRHDRRAISVDEFQRLIVAAEGGSRVESIPGIDRAVMYILSAWTGYRRGEISSLTLASFDLDGAPPRVTVDARYSKRRKTDVQVLHPEVVNKLREWLSVRVPIHDLFLFPLTKGTCGTDRKTSKMMKRDLAVARNSWIDEAGDDDEERERREATDYLKYESSSGLFADFHANRHTFITNLARAGVAPKLTQTLARHSDIRLTMNVYTHTDLAEKVDAVGKLPSFTAAPMIIIAEEKAPPVESEAKDTVQRHSSNSVSQDGKAGQSMAEDENEAAEDGQSGGCRKALKSQDLAEHDSTCHDKEEVHPRGFEPLTFGSVGGYFTQACCDLKPSTGSRLRVFFPLCNSY</sequence>